<comment type="caution">
    <text evidence="10">The sequence shown here is derived from an EMBL/GenBank/DDBJ whole genome shotgun (WGS) entry which is preliminary data.</text>
</comment>
<dbReference type="SUPFAM" id="SSF55307">
    <property type="entry name" value="Tubulin C-terminal domain-like"/>
    <property type="match status" value="1"/>
</dbReference>
<dbReference type="GO" id="GO:0005525">
    <property type="term" value="F:GTP binding"/>
    <property type="evidence" value="ECO:0007669"/>
    <property type="project" value="UniProtKB-KW"/>
</dbReference>
<dbReference type="AlphaFoldDB" id="A0A8S0YUZ5"/>
<proteinExistence type="inferred from homology"/>
<accession>A0A8S0YUZ5</accession>
<keyword evidence="5" id="KW-0493">Microtubule</keyword>
<dbReference type="GO" id="GO:0005874">
    <property type="term" value="C:microtubule"/>
    <property type="evidence" value="ECO:0007669"/>
    <property type="project" value="UniProtKB-KW"/>
</dbReference>
<dbReference type="FunFam" id="1.10.287.600:FF:000013">
    <property type="entry name" value="Tubulin beta chain"/>
    <property type="match status" value="1"/>
</dbReference>
<keyword evidence="7" id="KW-0342">GTP-binding</keyword>
<evidence type="ECO:0000256" key="8">
    <source>
        <dbReference type="ARBA" id="ARBA00023212"/>
    </source>
</evidence>
<evidence type="ECO:0000256" key="6">
    <source>
        <dbReference type="ARBA" id="ARBA00022741"/>
    </source>
</evidence>
<dbReference type="InterPro" id="IPR023123">
    <property type="entry name" value="Tubulin_C"/>
</dbReference>
<evidence type="ECO:0000256" key="1">
    <source>
        <dbReference type="ARBA" id="ARBA00004245"/>
    </source>
</evidence>
<reference evidence="10 11" key="1">
    <citation type="submission" date="2020-04" db="EMBL/GenBank/DDBJ databases">
        <authorList>
            <person name="Wallbank WR R."/>
            <person name="Pardo Diaz C."/>
            <person name="Kozak K."/>
            <person name="Martin S."/>
            <person name="Jiggins C."/>
            <person name="Moest M."/>
            <person name="Warren A I."/>
            <person name="Byers J.R.P. K."/>
            <person name="Montejo-Kovacevich G."/>
            <person name="Yen C E."/>
        </authorList>
    </citation>
    <scope>NUCLEOTIDE SEQUENCE [LARGE SCALE GENOMIC DNA]</scope>
</reference>
<organism evidence="10 11">
    <name type="scientific">Arctia plantaginis</name>
    <name type="common">Wood tiger moth</name>
    <name type="synonym">Phalaena plantaginis</name>
    <dbReference type="NCBI Taxonomy" id="874455"/>
    <lineage>
        <taxon>Eukaryota</taxon>
        <taxon>Metazoa</taxon>
        <taxon>Ecdysozoa</taxon>
        <taxon>Arthropoda</taxon>
        <taxon>Hexapoda</taxon>
        <taxon>Insecta</taxon>
        <taxon>Pterygota</taxon>
        <taxon>Neoptera</taxon>
        <taxon>Endopterygota</taxon>
        <taxon>Lepidoptera</taxon>
        <taxon>Glossata</taxon>
        <taxon>Ditrysia</taxon>
        <taxon>Noctuoidea</taxon>
        <taxon>Erebidae</taxon>
        <taxon>Arctiinae</taxon>
        <taxon>Arctia</taxon>
    </lineage>
</organism>
<evidence type="ECO:0000256" key="2">
    <source>
        <dbReference type="ARBA" id="ARBA00009636"/>
    </source>
</evidence>
<comment type="subcellular location">
    <subcellularLocation>
        <location evidence="1">Cytoplasm</location>
        <location evidence="1">Cytoskeleton</location>
    </subcellularLocation>
</comment>
<evidence type="ECO:0000313" key="10">
    <source>
        <dbReference type="EMBL" id="CAB3223421.1"/>
    </source>
</evidence>
<evidence type="ECO:0000313" key="11">
    <source>
        <dbReference type="Proteomes" id="UP000494106"/>
    </source>
</evidence>
<evidence type="ECO:0000256" key="7">
    <source>
        <dbReference type="ARBA" id="ARBA00023134"/>
    </source>
</evidence>
<dbReference type="PANTHER" id="PTHR36527:SF8">
    <property type="entry name" value="TUBULIN BETA-4B CHAIN"/>
    <property type="match status" value="1"/>
</dbReference>
<protein>
    <submittedName>
        <fullName evidence="10">Uncharacterized protein</fullName>
    </submittedName>
</protein>
<evidence type="ECO:0000256" key="9">
    <source>
        <dbReference type="ARBA" id="ARBA00034296"/>
    </source>
</evidence>
<sequence>MKLASTTTLLKLASTFLGNTTAIQIIFKRVSEQFVSKFGKRAFVHWQTGEGMNELEFTETESNINDLVSEYQQYQDATADDEGEFDEEAEC</sequence>
<keyword evidence="6" id="KW-0547">Nucleotide-binding</keyword>
<comment type="similarity">
    <text evidence="2">Belongs to the tubulin family.</text>
</comment>
<comment type="function">
    <text evidence="9">Tubulin is the major constituent of microtubules, a cylinder consisting of laterally associated linear protofilaments composed of alpha- and beta-tubulin heterodimers. Microtubules grow by the addition of GTP-tubulin dimers to the microtubule end, where a stabilizing cap forms. Below the cap, tubulin dimers are in GDP-bound state, owing to GTPase activity of alpha-tubulin.</text>
</comment>
<gene>
    <name evidence="10" type="ORF">APLA_LOCUS1631</name>
</gene>
<keyword evidence="4" id="KW-0963">Cytoplasm</keyword>
<dbReference type="InterPro" id="IPR008280">
    <property type="entry name" value="Tub_FtsZ_C"/>
</dbReference>
<name>A0A8S0YUZ5_ARCPL</name>
<keyword evidence="11" id="KW-1185">Reference proteome</keyword>
<evidence type="ECO:0000256" key="4">
    <source>
        <dbReference type="ARBA" id="ARBA00022490"/>
    </source>
</evidence>
<evidence type="ECO:0000256" key="5">
    <source>
        <dbReference type="ARBA" id="ARBA00022701"/>
    </source>
</evidence>
<dbReference type="Gene3D" id="1.10.287.600">
    <property type="entry name" value="Helix hairpin bin"/>
    <property type="match status" value="1"/>
</dbReference>
<keyword evidence="8" id="KW-0206">Cytoskeleton</keyword>
<dbReference type="EMBL" id="CADEBC010000135">
    <property type="protein sequence ID" value="CAB3223421.1"/>
    <property type="molecule type" value="Genomic_DNA"/>
</dbReference>
<dbReference type="OrthoDB" id="6073114at2759"/>
<dbReference type="Proteomes" id="UP000494106">
    <property type="component" value="Unassembled WGS sequence"/>
</dbReference>
<dbReference type="PANTHER" id="PTHR36527">
    <property type="entry name" value="OS01G0282866 PROTEIN"/>
    <property type="match status" value="1"/>
</dbReference>
<comment type="subunit">
    <text evidence="3">Dimer of alpha and beta chains. A typical microtubule is a hollow water-filled tube with an outer diameter of 25 nm and an inner diameter of 15 nM. Alpha-beta heterodimers associate head-to-tail to form protofilaments running lengthwise along the microtubule wall with the beta-tubulin subunit facing the microtubule plus end conferring a structural polarity. Microtubules usually have 13 protofilaments but different protofilament numbers can be found in some organisms and specialized cells.</text>
</comment>
<evidence type="ECO:0000256" key="3">
    <source>
        <dbReference type="ARBA" id="ARBA00011747"/>
    </source>
</evidence>